<organism evidence="2 3">
    <name type="scientific">Dissostichus mawsoni</name>
    <name type="common">Antarctic cod</name>
    <dbReference type="NCBI Taxonomy" id="36200"/>
    <lineage>
        <taxon>Eukaryota</taxon>
        <taxon>Metazoa</taxon>
        <taxon>Chordata</taxon>
        <taxon>Craniata</taxon>
        <taxon>Vertebrata</taxon>
        <taxon>Euteleostomi</taxon>
        <taxon>Actinopterygii</taxon>
        <taxon>Neopterygii</taxon>
        <taxon>Teleostei</taxon>
        <taxon>Neoteleostei</taxon>
        <taxon>Acanthomorphata</taxon>
        <taxon>Eupercaria</taxon>
        <taxon>Perciformes</taxon>
        <taxon>Notothenioidei</taxon>
        <taxon>Nototheniidae</taxon>
        <taxon>Dissostichus</taxon>
    </lineage>
</organism>
<keyword evidence="3" id="KW-1185">Reference proteome</keyword>
<proteinExistence type="predicted"/>
<comment type="caution">
    <text evidence="2">The sequence shown here is derived from an EMBL/GenBank/DDBJ whole genome shotgun (WGS) entry which is preliminary data.</text>
</comment>
<dbReference type="AlphaFoldDB" id="A0A7J5ZK67"/>
<evidence type="ECO:0000313" key="3">
    <source>
        <dbReference type="Proteomes" id="UP000518266"/>
    </source>
</evidence>
<sequence length="65" mass="7545">MISVFEEKISSMGRRLSEDRDPDKEIDSIYQLKKACHGKLAEKCNLLTPDQMVDRIFERVDENGD</sequence>
<feature type="non-terminal residue" evidence="2">
    <location>
        <position position="1"/>
    </location>
</feature>
<dbReference type="OrthoDB" id="191686at2759"/>
<name>A0A7J5ZK67_DISMA</name>
<evidence type="ECO:0000259" key="1">
    <source>
        <dbReference type="PROSITE" id="PS50222"/>
    </source>
</evidence>
<accession>A0A7J5ZK67</accession>
<gene>
    <name evidence="2" type="ORF">F7725_001003</name>
</gene>
<dbReference type="PROSITE" id="PS50222">
    <property type="entry name" value="EF_HAND_2"/>
    <property type="match status" value="1"/>
</dbReference>
<dbReference type="Proteomes" id="UP000518266">
    <property type="component" value="Unassembled WGS sequence"/>
</dbReference>
<feature type="domain" description="EF-hand" evidence="1">
    <location>
        <begin position="48"/>
        <end position="65"/>
    </location>
</feature>
<dbReference type="InterPro" id="IPR002048">
    <property type="entry name" value="EF_hand_dom"/>
</dbReference>
<dbReference type="GO" id="GO:0005509">
    <property type="term" value="F:calcium ion binding"/>
    <property type="evidence" value="ECO:0007669"/>
    <property type="project" value="InterPro"/>
</dbReference>
<dbReference type="EMBL" id="JAAKFY010000002">
    <property type="protein sequence ID" value="KAF3860748.1"/>
    <property type="molecule type" value="Genomic_DNA"/>
</dbReference>
<protein>
    <recommendedName>
        <fullName evidence="1">EF-hand domain-containing protein</fullName>
    </recommendedName>
</protein>
<evidence type="ECO:0000313" key="2">
    <source>
        <dbReference type="EMBL" id="KAF3860748.1"/>
    </source>
</evidence>
<reference evidence="2 3" key="1">
    <citation type="submission" date="2020-03" db="EMBL/GenBank/DDBJ databases">
        <title>Dissostichus mawsoni Genome sequencing and assembly.</title>
        <authorList>
            <person name="Park H."/>
        </authorList>
    </citation>
    <scope>NUCLEOTIDE SEQUENCE [LARGE SCALE GENOMIC DNA]</scope>
    <source>
        <strain evidence="2">DM0001</strain>
        <tissue evidence="2">Muscle</tissue>
    </source>
</reference>